<sequence>EQRSNDRTKDQVIQEVIRLWYENICSSMAQYLGSACKYFGANNSYPEKAIMDVLRLRVCYNNKFKEAIELLQHSIIPCQSPKCIILGPNDLISNKIEINPLFESYLVDSIGLFLKNERGKTMVDVFVDNIIMPNNISSIGNEFDATFITAIIQKRGLYVREELNRWKNGQQFDLPSWITPTMKFITTSNLSGGVPIAKYVNNMNYCSYAIQPDIYSGSDVVISFMDNMQNVVLLSASCTVSSSPIKRGKVKEQLIKSCMKFQYMECSRKRKNEVEFSYKKPKPKRLQIGLGNILPVITNKEDLDGEDSLGEEEEKYDQDLNYDDLDYDLDYTKNIRNYRISKVDEHAEYHEQIKTYSNNRKHIYISVEIPH</sequence>
<dbReference type="EMBL" id="CAJVPV010043317">
    <property type="protein sequence ID" value="CAG8765477.1"/>
    <property type="molecule type" value="Genomic_DNA"/>
</dbReference>
<dbReference type="AlphaFoldDB" id="A0A9N9J9E2"/>
<dbReference type="OrthoDB" id="2362167at2759"/>
<feature type="non-terminal residue" evidence="1">
    <location>
        <position position="371"/>
    </location>
</feature>
<organism evidence="1 2">
    <name type="scientific">Acaulospora morrowiae</name>
    <dbReference type="NCBI Taxonomy" id="94023"/>
    <lineage>
        <taxon>Eukaryota</taxon>
        <taxon>Fungi</taxon>
        <taxon>Fungi incertae sedis</taxon>
        <taxon>Mucoromycota</taxon>
        <taxon>Glomeromycotina</taxon>
        <taxon>Glomeromycetes</taxon>
        <taxon>Diversisporales</taxon>
        <taxon>Acaulosporaceae</taxon>
        <taxon>Acaulospora</taxon>
    </lineage>
</organism>
<protein>
    <submittedName>
        <fullName evidence="1">17365_t:CDS:1</fullName>
    </submittedName>
</protein>
<accession>A0A9N9J9E2</accession>
<evidence type="ECO:0000313" key="1">
    <source>
        <dbReference type="EMBL" id="CAG8765477.1"/>
    </source>
</evidence>
<comment type="caution">
    <text evidence="1">The sequence shown here is derived from an EMBL/GenBank/DDBJ whole genome shotgun (WGS) entry which is preliminary data.</text>
</comment>
<dbReference type="Proteomes" id="UP000789342">
    <property type="component" value="Unassembled WGS sequence"/>
</dbReference>
<keyword evidence="2" id="KW-1185">Reference proteome</keyword>
<feature type="non-terminal residue" evidence="1">
    <location>
        <position position="1"/>
    </location>
</feature>
<proteinExistence type="predicted"/>
<gene>
    <name evidence="1" type="ORF">AMORRO_LOCUS16234</name>
</gene>
<evidence type="ECO:0000313" key="2">
    <source>
        <dbReference type="Proteomes" id="UP000789342"/>
    </source>
</evidence>
<reference evidence="1" key="1">
    <citation type="submission" date="2021-06" db="EMBL/GenBank/DDBJ databases">
        <authorList>
            <person name="Kallberg Y."/>
            <person name="Tangrot J."/>
            <person name="Rosling A."/>
        </authorList>
    </citation>
    <scope>NUCLEOTIDE SEQUENCE</scope>
    <source>
        <strain evidence="1">CL551</strain>
    </source>
</reference>
<name>A0A9N9J9E2_9GLOM</name>